<dbReference type="PANTHER" id="PTHR12300">
    <property type="entry name" value="HVA22-LIKE PROTEINS"/>
    <property type="match status" value="1"/>
</dbReference>
<keyword evidence="5 6" id="KW-0472">Membrane</keyword>
<keyword evidence="4 6" id="KW-1133">Transmembrane helix</keyword>
<keyword evidence="3 6" id="KW-0812">Transmembrane</keyword>
<evidence type="ECO:0000256" key="5">
    <source>
        <dbReference type="ARBA" id="ARBA00023136"/>
    </source>
</evidence>
<evidence type="ECO:0000313" key="7">
    <source>
        <dbReference type="EMBL" id="CAD7226363.1"/>
    </source>
</evidence>
<comment type="subcellular location">
    <subcellularLocation>
        <location evidence="1 6">Membrane</location>
        <topology evidence="1 6">Multi-pass membrane protein</topology>
    </subcellularLocation>
</comment>
<sequence length="182" mass="20900">MHPTIQHYLDQLDKVLHQKNAVTDALATVEKKTGVQRRYLAAGLISFIALYLVYGYGAELVCNSIGFVYPAYTSIKAIESRNKDDDTKWLTYWVVFAVFSLLEFFADILVGWFPFYWLTKCIFLVWCFAPISSNGSQILYNRVIRPYFLKHQVKVDEALDRASSKAKAFASRAGEEFLRSDD</sequence>
<evidence type="ECO:0000256" key="1">
    <source>
        <dbReference type="ARBA" id="ARBA00004141"/>
    </source>
</evidence>
<name>A0A7R8ZNC3_9CRUS</name>
<dbReference type="AlphaFoldDB" id="A0A7R8ZNC3"/>
<evidence type="ECO:0000256" key="6">
    <source>
        <dbReference type="RuleBase" id="RU362006"/>
    </source>
</evidence>
<dbReference type="EMBL" id="OB660810">
    <property type="protein sequence ID" value="CAD7226363.1"/>
    <property type="molecule type" value="Genomic_DNA"/>
</dbReference>
<comment type="similarity">
    <text evidence="2 6">Belongs to the DP1 family.</text>
</comment>
<comment type="caution">
    <text evidence="6">Lacks conserved residue(s) required for the propagation of feature annotation.</text>
</comment>
<feature type="transmembrane region" description="Helical" evidence="6">
    <location>
        <begin position="90"/>
        <end position="113"/>
    </location>
</feature>
<protein>
    <recommendedName>
        <fullName evidence="6">Receptor expression-enhancing protein</fullName>
    </recommendedName>
</protein>
<dbReference type="OrthoDB" id="10009287at2759"/>
<proteinExistence type="inferred from homology"/>
<gene>
    <name evidence="7" type="ORF">CTOB1V02_LOCUS4282</name>
</gene>
<dbReference type="InterPro" id="IPR004345">
    <property type="entry name" value="TB2_DP1_HVA22"/>
</dbReference>
<dbReference type="PANTHER" id="PTHR12300:SF161">
    <property type="entry name" value="RECEPTOR EXPRESSION-ENHANCING PROTEIN"/>
    <property type="match status" value="1"/>
</dbReference>
<evidence type="ECO:0000256" key="4">
    <source>
        <dbReference type="ARBA" id="ARBA00022989"/>
    </source>
</evidence>
<dbReference type="Pfam" id="PF03134">
    <property type="entry name" value="TB2_DP1_HVA22"/>
    <property type="match status" value="1"/>
</dbReference>
<reference evidence="7" key="1">
    <citation type="submission" date="2020-11" db="EMBL/GenBank/DDBJ databases">
        <authorList>
            <person name="Tran Van P."/>
        </authorList>
    </citation>
    <scope>NUCLEOTIDE SEQUENCE</scope>
</reference>
<evidence type="ECO:0000256" key="3">
    <source>
        <dbReference type="ARBA" id="ARBA00022692"/>
    </source>
</evidence>
<organism evidence="7">
    <name type="scientific">Cyprideis torosa</name>
    <dbReference type="NCBI Taxonomy" id="163714"/>
    <lineage>
        <taxon>Eukaryota</taxon>
        <taxon>Metazoa</taxon>
        <taxon>Ecdysozoa</taxon>
        <taxon>Arthropoda</taxon>
        <taxon>Crustacea</taxon>
        <taxon>Oligostraca</taxon>
        <taxon>Ostracoda</taxon>
        <taxon>Podocopa</taxon>
        <taxon>Podocopida</taxon>
        <taxon>Cytherocopina</taxon>
        <taxon>Cytheroidea</taxon>
        <taxon>Cytherideidae</taxon>
        <taxon>Cyprideis</taxon>
    </lineage>
</organism>
<dbReference type="GO" id="GO:0016020">
    <property type="term" value="C:membrane"/>
    <property type="evidence" value="ECO:0007669"/>
    <property type="project" value="UniProtKB-SubCell"/>
</dbReference>
<accession>A0A7R8ZNC3</accession>
<evidence type="ECO:0000256" key="2">
    <source>
        <dbReference type="ARBA" id="ARBA00008573"/>
    </source>
</evidence>